<protein>
    <submittedName>
        <fullName evidence="1">Uncharacterized protein</fullName>
    </submittedName>
</protein>
<reference evidence="1" key="1">
    <citation type="submission" date="2023-05" db="EMBL/GenBank/DDBJ databases">
        <title>Nepenthes gracilis genome sequencing.</title>
        <authorList>
            <person name="Fukushima K."/>
        </authorList>
    </citation>
    <scope>NUCLEOTIDE SEQUENCE</scope>
    <source>
        <strain evidence="1">SING2019-196</strain>
    </source>
</reference>
<dbReference type="EMBL" id="BSYO01000020">
    <property type="protein sequence ID" value="GMH19035.1"/>
    <property type="molecule type" value="Genomic_DNA"/>
</dbReference>
<proteinExistence type="predicted"/>
<accession>A0AAD3XWN5</accession>
<sequence>MDGPLNEELANAWPIGRADATDRGVAIGRSATMGWSAKLGRELLQVGVDQAGVLLRPECWIMSACYPQLKWIRPECFYDRLSGRWSAEVDLDWLSGRWAPESI</sequence>
<organism evidence="1 2">
    <name type="scientific">Nepenthes gracilis</name>
    <name type="common">Slender pitcher plant</name>
    <dbReference type="NCBI Taxonomy" id="150966"/>
    <lineage>
        <taxon>Eukaryota</taxon>
        <taxon>Viridiplantae</taxon>
        <taxon>Streptophyta</taxon>
        <taxon>Embryophyta</taxon>
        <taxon>Tracheophyta</taxon>
        <taxon>Spermatophyta</taxon>
        <taxon>Magnoliopsida</taxon>
        <taxon>eudicotyledons</taxon>
        <taxon>Gunneridae</taxon>
        <taxon>Pentapetalae</taxon>
        <taxon>Caryophyllales</taxon>
        <taxon>Nepenthaceae</taxon>
        <taxon>Nepenthes</taxon>
    </lineage>
</organism>
<dbReference type="AlphaFoldDB" id="A0AAD3XWN5"/>
<comment type="caution">
    <text evidence="1">The sequence shown here is derived from an EMBL/GenBank/DDBJ whole genome shotgun (WGS) entry which is preliminary data.</text>
</comment>
<evidence type="ECO:0000313" key="2">
    <source>
        <dbReference type="Proteomes" id="UP001279734"/>
    </source>
</evidence>
<dbReference type="Proteomes" id="UP001279734">
    <property type="component" value="Unassembled WGS sequence"/>
</dbReference>
<evidence type="ECO:0000313" key="1">
    <source>
        <dbReference type="EMBL" id="GMH19035.1"/>
    </source>
</evidence>
<gene>
    <name evidence="1" type="ORF">Nepgr_020876</name>
</gene>
<keyword evidence="2" id="KW-1185">Reference proteome</keyword>
<name>A0AAD3XWN5_NEPGR</name>